<name>A0ABY1UJH1_9APIC</name>
<dbReference type="Proteomes" id="UP000831156">
    <property type="component" value="Chromosome 6"/>
</dbReference>
<feature type="region of interest" description="Disordered" evidence="1">
    <location>
        <begin position="327"/>
        <end position="364"/>
    </location>
</feature>
<keyword evidence="4" id="KW-1185">Reference proteome</keyword>
<organism evidence="3 4">
    <name type="scientific">Plasmodium gaboni</name>
    <dbReference type="NCBI Taxonomy" id="647221"/>
    <lineage>
        <taxon>Eukaryota</taxon>
        <taxon>Sar</taxon>
        <taxon>Alveolata</taxon>
        <taxon>Apicomplexa</taxon>
        <taxon>Aconoidasida</taxon>
        <taxon>Haemosporida</taxon>
        <taxon>Plasmodiidae</taxon>
        <taxon>Plasmodium</taxon>
        <taxon>Plasmodium (Laverania)</taxon>
    </lineage>
</organism>
<evidence type="ECO:0000313" key="3">
    <source>
        <dbReference type="EMBL" id="SOV12260.1"/>
    </source>
</evidence>
<proteinExistence type="predicted"/>
<evidence type="ECO:0000256" key="2">
    <source>
        <dbReference type="SAM" id="Phobius"/>
    </source>
</evidence>
<feature type="transmembrane region" description="Helical" evidence="2">
    <location>
        <begin position="12"/>
        <end position="31"/>
    </location>
</feature>
<feature type="compositionally biased region" description="Basic and acidic residues" evidence="1">
    <location>
        <begin position="327"/>
        <end position="337"/>
    </location>
</feature>
<keyword evidence="2" id="KW-0472">Membrane</keyword>
<accession>A0ABY1UJH1</accession>
<evidence type="ECO:0000313" key="4">
    <source>
        <dbReference type="Proteomes" id="UP000831156"/>
    </source>
</evidence>
<keyword evidence="2" id="KW-1133">Transmembrane helix</keyword>
<dbReference type="EMBL" id="LT969429">
    <property type="protein sequence ID" value="SOV12260.1"/>
    <property type="molecule type" value="Genomic_DNA"/>
</dbReference>
<protein>
    <submittedName>
        <fullName evidence="3">Uncharacterized protein</fullName>
    </submittedName>
</protein>
<reference evidence="3" key="1">
    <citation type="submission" date="2016-09" db="EMBL/GenBank/DDBJ databases">
        <authorList>
            <consortium name="Pathogen Informatics"/>
            <person name="Sun Q."/>
            <person name="Inoue M."/>
        </authorList>
    </citation>
    <scope>NUCLEOTIDE SEQUENCE</scope>
</reference>
<sequence length="972" mass="116424">MITSSIIESFTVHFFLPFLNFVTFFLFFLFFKMEDLFFITSKKKKLVSEEFIETTENKKDNQKDEYFFTLSKNKLIKNKNNLSSIETFSSYMSHTKRCALNNIENEEKEKIFSSHLNNVVDTYKKTNTETTCSDKITVLINKEKSNNNKNIHSNNNIYYNDNILYNNDTLLKNNDLKEPLKIHQPLSTPIHNEKKNLIYSNNIFYKYYMNNYQEEKNVVHTNNNYNLHSDNTNYAIESISNNNSHMVNINNMNNMNNNSNNVSVNMAKDVLRAWYCDHDNPNEIIDSKNYNIESIKTQNVYETNNNNDMNPFFNSTMDFKSNKFIDNKTDQSIDKPNDNISDQSIDKPNDNISDQSIDKPNDNISDQCVNKPSNNKSNINNEEYFQNFIVNKNNNLRDTIISDENNKMIIIKKVDDERNMQDDNFSYLHDILEKTYKEYINFDGSEYIYIYDICVSKDRINNNNDNNNNDNNNNDNNNIDNIDNIDNNIYDDNYYYDENNITSDAHINNNIHNNNMNHSQNKIIIDNSHKNEYNIFNNISMKINKIKGFFISTNKLTEDQSNISTDILQITKQIRNDMTNKEMILYNDNYMEKEKLHIHNINETNIQNNNNKKEIIKHNDIQFEDKKEIIKCVDKTSFIDKLNYIFFTSINNNNNTTNDNNNNYNNDNNDNNENIYNNHNNDNIYNNHNNYKSYNFHIKEVSQDYHFEDINFDNIHNNMNHNINRRIYETDIYDIHIIKKGYNYIYIKDGEWKHFFCVLFYLQNNIGLKNDIICKHYCKIYDRGDYILKKINDNNSSDIYTNYFLSFFEDIYFNKHQLNNLELAILIKKKSYEFIFEITKYKTADIIHNFHYIYIDQDKKTNNCLNIFDVDNNSYYIIPFIFKTTQTYHNKQNIHDEEKQNNEHLINHINFSCDILKHWNECIYFITKKKMEATSHPNLTNLKKNQNKIRYVNRKLNQWIHVFKQERNIKHL</sequence>
<keyword evidence="2" id="KW-0812">Transmembrane</keyword>
<gene>
    <name evidence="3" type="ORF">PGABG01_0612400</name>
</gene>
<evidence type="ECO:0000256" key="1">
    <source>
        <dbReference type="SAM" id="MobiDB-lite"/>
    </source>
</evidence>